<evidence type="ECO:0000256" key="8">
    <source>
        <dbReference type="ARBA" id="ARBA00031256"/>
    </source>
</evidence>
<comment type="function">
    <text evidence="9">Component of the Mediator complex, a coactivator involved in the regulated transcription of nearly all RNA polymerase II-dependent genes. Mediator functions as a bridge to convey information from gene-specific regulatory proteins to the basal RNA polymerase II transcription machinery. Mediator is recruited to promoters by direct interactions with regulatory proteins and serves as a scaffold for the assembly of a functional preinitiation complex with RNA polymerase II and the general transcription factors.</text>
</comment>
<reference evidence="12" key="1">
    <citation type="submission" date="2016-04" db="EMBL/GenBank/DDBJ databases">
        <title>Comparative genomics of biotechnologically important yeasts.</title>
        <authorList>
            <consortium name="DOE Joint Genome Institute"/>
            <person name="Riley R."/>
            <person name="Haridas S."/>
            <person name="Wolfe K.H."/>
            <person name="Lopes M.R."/>
            <person name="Hittinger C.T."/>
            <person name="Goker M."/>
            <person name="Salamov A."/>
            <person name="Wisecaver J."/>
            <person name="Long T.M."/>
            <person name="Aerts A.L."/>
            <person name="Barry K."/>
            <person name="Choi C."/>
            <person name="Clum A."/>
            <person name="Coughlan A.Y."/>
            <person name="Deshpande S."/>
            <person name="Douglass A.P."/>
            <person name="Hanson S.J."/>
            <person name="Klenk H.-P."/>
            <person name="Labutti K."/>
            <person name="Lapidus A."/>
            <person name="Lindquist E."/>
            <person name="Lipzen A."/>
            <person name="Meier-Kolthoff J.P."/>
            <person name="Ohm R.A."/>
            <person name="Otillar R.P."/>
            <person name="Pangilinan J."/>
            <person name="Peng Y."/>
            <person name="Rokas A."/>
            <person name="Rosa C.A."/>
            <person name="Scheuner C."/>
            <person name="Sibirny A.A."/>
            <person name="Slot J.C."/>
            <person name="Stielow J.B."/>
            <person name="Sun H."/>
            <person name="Kurtzman C.P."/>
            <person name="Blackwell M."/>
            <person name="Grigoriev I.V."/>
            <person name="Jeffries T.W."/>
        </authorList>
    </citation>
    <scope>NUCLEOTIDE SEQUENCE [LARGE SCALE GENOMIC DNA]</scope>
    <source>
        <strain evidence="12">NRRL YB-2248</strain>
    </source>
</reference>
<gene>
    <name evidence="9" type="primary">MED5</name>
    <name evidence="11" type="ORF">CANARDRAFT_22547</name>
</gene>
<dbReference type="Proteomes" id="UP000094801">
    <property type="component" value="Unassembled WGS sequence"/>
</dbReference>
<keyword evidence="6 9" id="KW-0804">Transcription</keyword>
<dbReference type="STRING" id="983967.A0A1E4T1X3"/>
<evidence type="ECO:0000256" key="5">
    <source>
        <dbReference type="ARBA" id="ARBA00023159"/>
    </source>
</evidence>
<evidence type="ECO:0000256" key="3">
    <source>
        <dbReference type="ARBA" id="ARBA00020628"/>
    </source>
</evidence>
<dbReference type="Pfam" id="PF08689">
    <property type="entry name" value="Med5"/>
    <property type="match status" value="1"/>
</dbReference>
<dbReference type="GO" id="GO:0006357">
    <property type="term" value="P:regulation of transcription by RNA polymerase II"/>
    <property type="evidence" value="ECO:0007669"/>
    <property type="project" value="InterPro"/>
</dbReference>
<name>A0A1E4T1X3_9ASCO</name>
<comment type="subcellular location">
    <subcellularLocation>
        <location evidence="1 9">Nucleus</location>
    </subcellularLocation>
</comment>
<evidence type="ECO:0000256" key="10">
    <source>
        <dbReference type="SAM" id="MobiDB-lite"/>
    </source>
</evidence>
<evidence type="ECO:0000256" key="1">
    <source>
        <dbReference type="ARBA" id="ARBA00004123"/>
    </source>
</evidence>
<dbReference type="GO" id="GO:0003712">
    <property type="term" value="F:transcription coregulator activity"/>
    <property type="evidence" value="ECO:0007669"/>
    <property type="project" value="InterPro"/>
</dbReference>
<keyword evidence="5 9" id="KW-0010">Activator</keyword>
<evidence type="ECO:0000256" key="2">
    <source>
        <dbReference type="ARBA" id="ARBA00008782"/>
    </source>
</evidence>
<accession>A0A1E4T1X3</accession>
<dbReference type="EMBL" id="KV453851">
    <property type="protein sequence ID" value="ODV85753.1"/>
    <property type="molecule type" value="Genomic_DNA"/>
</dbReference>
<dbReference type="PANTHER" id="PTHR35784:SF1">
    <property type="entry name" value="MEDIATOR OF RNA POLYMERASE II TRANSCRIPTION SUBUNIT 5"/>
    <property type="match status" value="1"/>
</dbReference>
<evidence type="ECO:0000256" key="6">
    <source>
        <dbReference type="ARBA" id="ARBA00023163"/>
    </source>
</evidence>
<keyword evidence="12" id="KW-1185">Reference proteome</keyword>
<proteinExistence type="inferred from homology"/>
<comment type="similarity">
    <text evidence="2 9">Belongs to the Mediator complex subunit 5 family.</text>
</comment>
<evidence type="ECO:0000256" key="9">
    <source>
        <dbReference type="RuleBase" id="RU364142"/>
    </source>
</evidence>
<dbReference type="PANTHER" id="PTHR35784">
    <property type="entry name" value="MEDIATOR OF RNA POLYMERASE II TRANSCRIPTION SUBUNIT 5"/>
    <property type="match status" value="1"/>
</dbReference>
<evidence type="ECO:0000313" key="11">
    <source>
        <dbReference type="EMBL" id="ODV85753.1"/>
    </source>
</evidence>
<dbReference type="GO" id="GO:0016592">
    <property type="term" value="C:mediator complex"/>
    <property type="evidence" value="ECO:0007669"/>
    <property type="project" value="InterPro"/>
</dbReference>
<dbReference type="OrthoDB" id="5322661at2759"/>
<protein>
    <recommendedName>
        <fullName evidence="3 9">Mediator of RNA polymerase II transcription subunit 5</fullName>
    </recommendedName>
    <alternativeName>
        <fullName evidence="8 9">Mediator complex subunit 5</fullName>
    </alternativeName>
</protein>
<evidence type="ECO:0000313" key="12">
    <source>
        <dbReference type="Proteomes" id="UP000094801"/>
    </source>
</evidence>
<feature type="compositionally biased region" description="Basic and acidic residues" evidence="10">
    <location>
        <begin position="853"/>
        <end position="871"/>
    </location>
</feature>
<organism evidence="11 12">
    <name type="scientific">[Candida] arabinofermentans NRRL YB-2248</name>
    <dbReference type="NCBI Taxonomy" id="983967"/>
    <lineage>
        <taxon>Eukaryota</taxon>
        <taxon>Fungi</taxon>
        <taxon>Dikarya</taxon>
        <taxon>Ascomycota</taxon>
        <taxon>Saccharomycotina</taxon>
        <taxon>Pichiomycetes</taxon>
        <taxon>Pichiales</taxon>
        <taxon>Pichiaceae</taxon>
        <taxon>Ogataea</taxon>
        <taxon>Ogataea/Candida clade</taxon>
    </lineage>
</organism>
<comment type="subunit">
    <text evidence="9">Component of the Mediator complex.</text>
</comment>
<keyword evidence="7 9" id="KW-0539">Nucleus</keyword>
<evidence type="ECO:0000256" key="7">
    <source>
        <dbReference type="ARBA" id="ARBA00023242"/>
    </source>
</evidence>
<feature type="region of interest" description="Disordered" evidence="10">
    <location>
        <begin position="852"/>
        <end position="871"/>
    </location>
</feature>
<dbReference type="AlphaFoldDB" id="A0A1E4T1X3"/>
<keyword evidence="4 9" id="KW-0805">Transcription regulation</keyword>
<dbReference type="InterPro" id="IPR014801">
    <property type="entry name" value="Mediator_Med5_fun"/>
</dbReference>
<sequence length="955" mass="109068">MTIDSRNSISIPSTEIELTLNSLISISLRKNFHPLTFNKLFKEFKHRVISINPSDTEIDLLPLFSGCSNHPLQLKYIFEVLVQNDLNNNFDDLARLFSEYMSNLSRNDQTIIIIFFNQMRDEFPWSKLVENDQFLTGFCNYLRYIEGSDTSSYEDDSKMILMVSKFIINLLKGSSKIDRQLNDAVKEYLDFLRRSGFEPSYDYLHSFYSNYSHSTIKKGYQVSGFTTSKDHLNPKINSKVLKLKKIVWLSQHVTIEFTSINENFIKSFKSLLNLSSVATSATNTSITYELLTSVFDCLSLSTSKTRHLWIHFILIKLPQLLKTLNINQLKLGNSLMTVFESIDFDKYKEILIKLLRNLAEMDLIKTQDFSKLFPDIAVITPPSPKMSKDEFLSAYDQKFHQMNPEFVSIEEAEIHSFINQINEALSLKSVLSEQVNSSISNFIKENDSLRLRRLLISLTLNEEILEYVLLNESPYEFILPLVAYLNKNLNELPEARNSKQEAQDDEMMEDLDMSGGESTNVQDFYTDFGSILIFLKLITMKFNLNLLQVPGNYASLQLINNWDSTKNDTYLTNVQEQGSQLNNMIDEWILSLFDSSNTDGLSDDLIKACSINDYYYMLPDILKEAVISCSLHLIDDDSLLSGLEYFHQPFLISNMASILKSLLCFTWANNKEADIAILVKVLNQLCHADLSGEVQILHTLIMKIMNEDLTKALTPYKDNTDVASFLSKLEPLDSNVSNGTDLNNLITYVIDPTFQEAKFELSMIFKIADSYSSNVDWFYNKLLFLLESEHTKQADLAEILSYEVISLLIVNYASSKPTSNLKYWRSVLNAASEKSEGSVIYNRKGVDDLEIDSGVKDSSDGDDSMNGKDENKFGADMTFDSNFFGFIEEPKDYDSDQQTEVKLENSTVEEDVTQVELGDSFVSNILVLLQSKNDDVVKHLVSKIDGNLTELQVGL</sequence>
<evidence type="ECO:0000256" key="4">
    <source>
        <dbReference type="ARBA" id="ARBA00023015"/>
    </source>
</evidence>